<dbReference type="EMBL" id="JAWRVE010000141">
    <property type="protein sequence ID" value="KAL1854320.1"/>
    <property type="molecule type" value="Genomic_DNA"/>
</dbReference>
<keyword evidence="4" id="KW-1185">Reference proteome</keyword>
<feature type="region of interest" description="Disordered" evidence="2">
    <location>
        <begin position="439"/>
        <end position="480"/>
    </location>
</feature>
<dbReference type="InterPro" id="IPR036397">
    <property type="entry name" value="RNaseH_sf"/>
</dbReference>
<proteinExistence type="inferred from homology"/>
<evidence type="ECO:0000313" key="3">
    <source>
        <dbReference type="EMBL" id="KAL1854320.1"/>
    </source>
</evidence>
<evidence type="ECO:0000313" key="4">
    <source>
        <dbReference type="Proteomes" id="UP001583177"/>
    </source>
</evidence>
<dbReference type="PANTHER" id="PTHR15092:SF22">
    <property type="entry name" value="POLY(A)-SPECIFIC RIBONUCLEASE PNLDC1"/>
    <property type="match status" value="1"/>
</dbReference>
<dbReference type="InterPro" id="IPR006941">
    <property type="entry name" value="RNase_CAF1"/>
</dbReference>
<feature type="compositionally biased region" description="Basic and acidic residues" evidence="2">
    <location>
        <begin position="523"/>
        <end position="537"/>
    </location>
</feature>
<feature type="region of interest" description="Disordered" evidence="2">
    <location>
        <begin position="503"/>
        <end position="557"/>
    </location>
</feature>
<evidence type="ECO:0000256" key="2">
    <source>
        <dbReference type="SAM" id="MobiDB-lite"/>
    </source>
</evidence>
<protein>
    <submittedName>
        <fullName evidence="3">Uncharacterized protein</fullName>
    </submittedName>
</protein>
<dbReference type="Pfam" id="PF04857">
    <property type="entry name" value="CAF1"/>
    <property type="match status" value="1"/>
</dbReference>
<evidence type="ECO:0000256" key="1">
    <source>
        <dbReference type="ARBA" id="ARBA00008372"/>
    </source>
</evidence>
<dbReference type="Proteomes" id="UP001583177">
    <property type="component" value="Unassembled WGS sequence"/>
</dbReference>
<comment type="similarity">
    <text evidence="1">Belongs to the CAF1 family.</text>
</comment>
<sequence length="576" mass="65180">MEIDNTNFWQKLPSIIKAISKAKYVAVDLAVSGTSPGQSRLMPLSSLDSLQSLQQMYDDTKAAAEMYSILQFGLTCVSWKPKSQTYVTKTFNVLAHPGVPKGKDTKQLTDFFDRQFKMSAVTLHKLMQPQVLDLGTVFDKGVPYFSEAEAKQKATSDFIEGRSQTKDHVKAGELPPKSREFYNSVTEKATRWDGNGQVQIRNPNPGPLNVLQTRLIELVAENELENCRATEEYGHYSMKIRKINATPKRQDQRRQAIRKQTGVRLLWDAITGKPFVDNIDLNLIVGDDQLKVVQLAADLKEYERRLQSKRLVFVGHELLWNLCFLYSNFVSPLPQSVDAFRAVVRECLPRIVDTRYLFTWGRDEMWPDQSLSLCHKSVRKRKFPAVRQDPAYGDVDDHLQQAGYESWRTAVVFIHKSYKMTQDIPSELMGEEDVRSRSASIVLSPSSSARSPTRLSSPKSPTLLREGDGSSTPAVTTIPEVSRTEIAEPQCDKDVMEARAELGVLRPDSCRPASSPTPPAQKGEAEREPKPEDKVEDPAQVPEWEETFWRKYGNTSRVGPFGLILHWDKETDEQAP</sequence>
<dbReference type="InterPro" id="IPR051181">
    <property type="entry name" value="CAF1_poly(A)_ribonucleases"/>
</dbReference>
<accession>A0ABR3W6D5</accession>
<feature type="compositionally biased region" description="Low complexity" evidence="2">
    <location>
        <begin position="439"/>
        <end position="457"/>
    </location>
</feature>
<gene>
    <name evidence="3" type="ORF">Daus18300_011506</name>
</gene>
<reference evidence="3 4" key="1">
    <citation type="journal article" date="2024" name="IMA Fungus">
        <title>IMA Genome - F19 : A genome assembly and annotation guide to empower mycologists, including annotated draft genome sequences of Ceratocystis pirilliformis, Diaporthe australafricana, Fusarium ophioides, Paecilomyces lecythidis, and Sporothrix stenoceras.</title>
        <authorList>
            <person name="Aylward J."/>
            <person name="Wilson A.M."/>
            <person name="Visagie C.M."/>
            <person name="Spraker J."/>
            <person name="Barnes I."/>
            <person name="Buitendag C."/>
            <person name="Ceriani C."/>
            <person name="Del Mar Angel L."/>
            <person name="du Plessis D."/>
            <person name="Fuchs T."/>
            <person name="Gasser K."/>
            <person name="Kramer D."/>
            <person name="Li W."/>
            <person name="Munsamy K."/>
            <person name="Piso A."/>
            <person name="Price J.L."/>
            <person name="Sonnekus B."/>
            <person name="Thomas C."/>
            <person name="van der Nest A."/>
            <person name="van Dijk A."/>
            <person name="van Heerden A."/>
            <person name="van Vuuren N."/>
            <person name="Yilmaz N."/>
            <person name="Duong T.A."/>
            <person name="van der Merwe N.A."/>
            <person name="Wingfield M.J."/>
            <person name="Wingfield B.D."/>
        </authorList>
    </citation>
    <scope>NUCLEOTIDE SEQUENCE [LARGE SCALE GENOMIC DNA]</scope>
    <source>
        <strain evidence="3 4">CMW 18300</strain>
    </source>
</reference>
<dbReference type="SUPFAM" id="SSF53098">
    <property type="entry name" value="Ribonuclease H-like"/>
    <property type="match status" value="1"/>
</dbReference>
<comment type="caution">
    <text evidence="3">The sequence shown here is derived from an EMBL/GenBank/DDBJ whole genome shotgun (WGS) entry which is preliminary data.</text>
</comment>
<dbReference type="Gene3D" id="3.30.420.10">
    <property type="entry name" value="Ribonuclease H-like superfamily/Ribonuclease H"/>
    <property type="match status" value="2"/>
</dbReference>
<organism evidence="3 4">
    <name type="scientific">Diaporthe australafricana</name>
    <dbReference type="NCBI Taxonomy" id="127596"/>
    <lineage>
        <taxon>Eukaryota</taxon>
        <taxon>Fungi</taxon>
        <taxon>Dikarya</taxon>
        <taxon>Ascomycota</taxon>
        <taxon>Pezizomycotina</taxon>
        <taxon>Sordariomycetes</taxon>
        <taxon>Sordariomycetidae</taxon>
        <taxon>Diaporthales</taxon>
        <taxon>Diaporthaceae</taxon>
        <taxon>Diaporthe</taxon>
    </lineage>
</organism>
<name>A0ABR3W6D5_9PEZI</name>
<dbReference type="PANTHER" id="PTHR15092">
    <property type="entry name" value="POLY A -SPECIFIC RIBONUCLEASE/TARGET OF EGR1, MEMBER 1"/>
    <property type="match status" value="1"/>
</dbReference>
<dbReference type="InterPro" id="IPR012337">
    <property type="entry name" value="RNaseH-like_sf"/>
</dbReference>